<dbReference type="Proteomes" id="UP000823388">
    <property type="component" value="Chromosome 1N"/>
</dbReference>
<protein>
    <submittedName>
        <fullName evidence="2">Uncharacterized protein</fullName>
    </submittedName>
</protein>
<comment type="caution">
    <text evidence="2">The sequence shown here is derived from an EMBL/GenBank/DDBJ whole genome shotgun (WGS) entry which is preliminary data.</text>
</comment>
<reference evidence="2" key="1">
    <citation type="submission" date="2020-05" db="EMBL/GenBank/DDBJ databases">
        <title>WGS assembly of Panicum virgatum.</title>
        <authorList>
            <person name="Lovell J.T."/>
            <person name="Jenkins J."/>
            <person name="Shu S."/>
            <person name="Juenger T.E."/>
            <person name="Schmutz J."/>
        </authorList>
    </citation>
    <scope>NUCLEOTIDE SEQUENCE</scope>
    <source>
        <strain evidence="2">AP13</strain>
    </source>
</reference>
<sequence length="172" mass="18389">EESSVAVGFAGDLADSEFRRRRHHPPRSPVPVSLSACSATCSLLTSGSSRTPTPHTSQAYLQLVYWSENPGQDTIGTPAATPSHVEFHPLCVRKQPTAGWRSTCSCGHHAVTWHLPAAAAVNSGGNTPGPPPPPRTRLSLMHHRIRWPLAARPHANSASCSGVSTVWLPKLT</sequence>
<name>A0A8T0WV61_PANVG</name>
<keyword evidence="3" id="KW-1185">Reference proteome</keyword>
<gene>
    <name evidence="2" type="ORF">PVAP13_1NG203538</name>
</gene>
<feature type="non-terminal residue" evidence="2">
    <location>
        <position position="1"/>
    </location>
</feature>
<organism evidence="2 3">
    <name type="scientific">Panicum virgatum</name>
    <name type="common">Blackwell switchgrass</name>
    <dbReference type="NCBI Taxonomy" id="38727"/>
    <lineage>
        <taxon>Eukaryota</taxon>
        <taxon>Viridiplantae</taxon>
        <taxon>Streptophyta</taxon>
        <taxon>Embryophyta</taxon>
        <taxon>Tracheophyta</taxon>
        <taxon>Spermatophyta</taxon>
        <taxon>Magnoliopsida</taxon>
        <taxon>Liliopsida</taxon>
        <taxon>Poales</taxon>
        <taxon>Poaceae</taxon>
        <taxon>PACMAD clade</taxon>
        <taxon>Panicoideae</taxon>
        <taxon>Panicodae</taxon>
        <taxon>Paniceae</taxon>
        <taxon>Panicinae</taxon>
        <taxon>Panicum</taxon>
        <taxon>Panicum sect. Hiantes</taxon>
    </lineage>
</organism>
<proteinExistence type="predicted"/>
<evidence type="ECO:0000256" key="1">
    <source>
        <dbReference type="SAM" id="MobiDB-lite"/>
    </source>
</evidence>
<feature type="region of interest" description="Disordered" evidence="1">
    <location>
        <begin position="1"/>
        <end position="31"/>
    </location>
</feature>
<dbReference type="AlphaFoldDB" id="A0A8T0WV61"/>
<dbReference type="EMBL" id="CM029038">
    <property type="protein sequence ID" value="KAG2650177.1"/>
    <property type="molecule type" value="Genomic_DNA"/>
</dbReference>
<evidence type="ECO:0000313" key="3">
    <source>
        <dbReference type="Proteomes" id="UP000823388"/>
    </source>
</evidence>
<accession>A0A8T0WV61</accession>
<evidence type="ECO:0000313" key="2">
    <source>
        <dbReference type="EMBL" id="KAG2650177.1"/>
    </source>
</evidence>